<dbReference type="Proteomes" id="UP001501645">
    <property type="component" value="Unassembled WGS sequence"/>
</dbReference>
<name>A0ABP9A5C3_9MICO</name>
<evidence type="ECO:0000313" key="1">
    <source>
        <dbReference type="EMBL" id="GAA4774463.1"/>
    </source>
</evidence>
<accession>A0ABP9A5C3</accession>
<dbReference type="RefSeq" id="WP_345438398.1">
    <property type="nucleotide sequence ID" value="NZ_BAABKO010000003.1"/>
</dbReference>
<organism evidence="1 2">
    <name type="scientific">Microbacterium gilvum</name>
    <dbReference type="NCBI Taxonomy" id="1336204"/>
    <lineage>
        <taxon>Bacteria</taxon>
        <taxon>Bacillati</taxon>
        <taxon>Actinomycetota</taxon>
        <taxon>Actinomycetes</taxon>
        <taxon>Micrococcales</taxon>
        <taxon>Microbacteriaceae</taxon>
        <taxon>Microbacterium</taxon>
    </lineage>
</organism>
<protein>
    <submittedName>
        <fullName evidence="1">Uncharacterized protein</fullName>
    </submittedName>
</protein>
<comment type="caution">
    <text evidence="1">The sequence shown here is derived from an EMBL/GenBank/DDBJ whole genome shotgun (WGS) entry which is preliminary data.</text>
</comment>
<gene>
    <name evidence="1" type="ORF">GCM10023351_18590</name>
</gene>
<proteinExistence type="predicted"/>
<dbReference type="EMBL" id="BAABKO010000003">
    <property type="protein sequence ID" value="GAA4774463.1"/>
    <property type="molecule type" value="Genomic_DNA"/>
</dbReference>
<reference evidence="2" key="1">
    <citation type="journal article" date="2019" name="Int. J. Syst. Evol. Microbiol.">
        <title>The Global Catalogue of Microorganisms (GCM) 10K type strain sequencing project: providing services to taxonomists for standard genome sequencing and annotation.</title>
        <authorList>
            <consortium name="The Broad Institute Genomics Platform"/>
            <consortium name="The Broad Institute Genome Sequencing Center for Infectious Disease"/>
            <person name="Wu L."/>
            <person name="Ma J."/>
        </authorList>
    </citation>
    <scope>NUCLEOTIDE SEQUENCE [LARGE SCALE GENOMIC DNA]</scope>
    <source>
        <strain evidence="2">JCM 18537</strain>
    </source>
</reference>
<evidence type="ECO:0000313" key="2">
    <source>
        <dbReference type="Proteomes" id="UP001501645"/>
    </source>
</evidence>
<keyword evidence="2" id="KW-1185">Reference proteome</keyword>
<sequence length="226" mass="26264">MADEALIEGMKLEARNRMRHDPRVWHEALESAIDELLPALIEAVRQEERETYDPAKDERLARYMAMVTPLGYGAAIAVVEAMNRLIDVEHRDEEIAEQARQKERALLDYEHVEGIAYADDVAEGYEGPVPDDYTRHYCEADGEDWPCAYARHNEKVRQDEREKTLRDESMHLRERISDCEAARNEHPKGSQAWRALNEPLHHMRAEAMRLTSRADEFAARIREQGR</sequence>